<gene>
    <name evidence="1" type="ORF">UFOPK1874_00230</name>
</gene>
<proteinExistence type="predicted"/>
<evidence type="ECO:0000313" key="1">
    <source>
        <dbReference type="EMBL" id="CAB4607845.1"/>
    </source>
</evidence>
<protein>
    <submittedName>
        <fullName evidence="1">Unannotated protein</fullName>
    </submittedName>
</protein>
<dbReference type="EMBL" id="CAEZUX010000011">
    <property type="protein sequence ID" value="CAB4607845.1"/>
    <property type="molecule type" value="Genomic_DNA"/>
</dbReference>
<reference evidence="1" key="1">
    <citation type="submission" date="2020-05" db="EMBL/GenBank/DDBJ databases">
        <authorList>
            <person name="Chiriac C."/>
            <person name="Salcher M."/>
            <person name="Ghai R."/>
            <person name="Kavagutti S V."/>
        </authorList>
    </citation>
    <scope>NUCLEOTIDE SEQUENCE</scope>
</reference>
<sequence length="94" mass="10719">MTPPQYNLLSEATDVVDFVDDPVFTDVTKDGEVYTTYRIVRFTHEVVGHHENWTHLVNVSLEFGVGIGVAYLRIRNRIIEDSRIKPTSADDTKP</sequence>
<organism evidence="1">
    <name type="scientific">freshwater metagenome</name>
    <dbReference type="NCBI Taxonomy" id="449393"/>
    <lineage>
        <taxon>unclassified sequences</taxon>
        <taxon>metagenomes</taxon>
        <taxon>ecological metagenomes</taxon>
    </lineage>
</organism>
<name>A0A6J6H948_9ZZZZ</name>
<accession>A0A6J6H948</accession>
<dbReference type="AlphaFoldDB" id="A0A6J6H948"/>